<name>A0A6M3KD95_9ZZZZ</name>
<dbReference type="EMBL" id="MT141499">
    <property type="protein sequence ID" value="QJA63536.1"/>
    <property type="molecule type" value="Genomic_DNA"/>
</dbReference>
<dbReference type="InterPro" id="IPR029063">
    <property type="entry name" value="SAM-dependent_MTases_sf"/>
</dbReference>
<dbReference type="Gene3D" id="3.40.50.150">
    <property type="entry name" value="Vaccinia Virus protein VP39"/>
    <property type="match status" value="1"/>
</dbReference>
<reference evidence="2" key="1">
    <citation type="submission" date="2020-03" db="EMBL/GenBank/DDBJ databases">
        <title>The deep terrestrial virosphere.</title>
        <authorList>
            <person name="Holmfeldt K."/>
            <person name="Nilsson E."/>
            <person name="Simone D."/>
            <person name="Lopez-Fernandez M."/>
            <person name="Wu X."/>
            <person name="de Brujin I."/>
            <person name="Lundin D."/>
            <person name="Andersson A."/>
            <person name="Bertilsson S."/>
            <person name="Dopson M."/>
        </authorList>
    </citation>
    <scope>NUCLEOTIDE SEQUENCE</scope>
    <source>
        <strain evidence="2">MM415A00846</strain>
        <strain evidence="1">MM415B00619</strain>
    </source>
</reference>
<evidence type="ECO:0000313" key="2">
    <source>
        <dbReference type="EMBL" id="QJA79624.1"/>
    </source>
</evidence>
<protein>
    <submittedName>
        <fullName evidence="2">Putative methyltransferase</fullName>
    </submittedName>
</protein>
<evidence type="ECO:0000313" key="1">
    <source>
        <dbReference type="EMBL" id="QJA63536.1"/>
    </source>
</evidence>
<sequence>MDKVRWYQTIKLDGVDAVYEDTQRAKSKFWDKGKWDNFIEPLLPEHRGTFIEIGCNAGLMLKLAKDVGFRDVIGIDSSKTRVKQANLYKNHNKYDYKILHKEVGRDFDIKELPLADVVLIANTHYYLKLCDLIELLDQLKGRTRYCIVVSAKAHFLGDRARHFLDYIRGCFKDWPEVKLIEGLDIADDPAPRKEMYGVLFKGNLEAYPIEADDKEIDKNDTSVYVAIRELTRMVFNNEKFKIEDTMLYKYFKRTGPKWMAEGLMPHMERKIDLIKDVQKNGLRQPIFFKKDLIKLYDGVHRYIMAQELGHKHILIRRI</sequence>
<dbReference type="GO" id="GO:0032259">
    <property type="term" value="P:methylation"/>
    <property type="evidence" value="ECO:0007669"/>
    <property type="project" value="UniProtKB-KW"/>
</dbReference>
<dbReference type="AlphaFoldDB" id="A0A6M3KD95"/>
<dbReference type="EMBL" id="MT142389">
    <property type="protein sequence ID" value="QJA79624.1"/>
    <property type="molecule type" value="Genomic_DNA"/>
</dbReference>
<dbReference type="SUPFAM" id="SSF53335">
    <property type="entry name" value="S-adenosyl-L-methionine-dependent methyltransferases"/>
    <property type="match status" value="1"/>
</dbReference>
<keyword evidence="2" id="KW-0808">Transferase</keyword>
<keyword evidence="2" id="KW-0489">Methyltransferase</keyword>
<proteinExistence type="predicted"/>
<accession>A0A6M3KD95</accession>
<organism evidence="2">
    <name type="scientific">viral metagenome</name>
    <dbReference type="NCBI Taxonomy" id="1070528"/>
    <lineage>
        <taxon>unclassified sequences</taxon>
        <taxon>metagenomes</taxon>
        <taxon>organismal metagenomes</taxon>
    </lineage>
</organism>
<dbReference type="GO" id="GO:0008168">
    <property type="term" value="F:methyltransferase activity"/>
    <property type="evidence" value="ECO:0007669"/>
    <property type="project" value="UniProtKB-KW"/>
</dbReference>
<gene>
    <name evidence="2" type="ORF">MM415A00846_0003</name>
    <name evidence="1" type="ORF">MM415B00619_0015</name>
</gene>